<keyword evidence="2" id="KW-1003">Cell membrane</keyword>
<feature type="transmembrane region" description="Helical" evidence="8">
    <location>
        <begin position="146"/>
        <end position="165"/>
    </location>
</feature>
<feature type="transmembrane region" description="Helical" evidence="8">
    <location>
        <begin position="323"/>
        <end position="340"/>
    </location>
</feature>
<feature type="transmembrane region" description="Helical" evidence="8">
    <location>
        <begin position="196"/>
        <end position="222"/>
    </location>
</feature>
<evidence type="ECO:0000256" key="7">
    <source>
        <dbReference type="ARBA" id="ARBA00024033"/>
    </source>
</evidence>
<evidence type="ECO:0000256" key="5">
    <source>
        <dbReference type="ARBA" id="ARBA00022989"/>
    </source>
</evidence>
<protein>
    <recommendedName>
        <fullName evidence="11">DUF2029 domain-containing protein</fullName>
    </recommendedName>
</protein>
<keyword evidence="6 8" id="KW-0472">Membrane</keyword>
<feature type="transmembrane region" description="Helical" evidence="8">
    <location>
        <begin position="399"/>
        <end position="416"/>
    </location>
</feature>
<accession>A0A1H0J2X3</accession>
<feature type="transmembrane region" description="Helical" evidence="8">
    <location>
        <begin position="346"/>
        <end position="363"/>
    </location>
</feature>
<evidence type="ECO:0008006" key="11">
    <source>
        <dbReference type="Google" id="ProtNLM"/>
    </source>
</evidence>
<dbReference type="Pfam" id="PF09594">
    <property type="entry name" value="GT87"/>
    <property type="match status" value="1"/>
</dbReference>
<evidence type="ECO:0000256" key="1">
    <source>
        <dbReference type="ARBA" id="ARBA00004651"/>
    </source>
</evidence>
<sequence>MSADRSTGRSSAGRRASDAVRGAAQRIAAPAVSLPFSALVAVVTVVLHVHNAAGAQQPPPFGWFHFADFRDTVWLPTRDLLAGHDPYDLPAYLDRNPGAQEFPLYAPVVLLLGLVFAPLPLWAAMAVWAVVLVAALALVARVGLRLAGAPVGIGPVALVVALLVLTPPGRQALSSGQFAIPAAAACLVAMSTDRRWVGAAAVAVALVKPQVGIPLLGVLLVLGRWRAVRDGCLLAVAASLPVAAVLVVRSGGVLPWVRTLSDNLDQSFSSPATSASRSGSTRVDVAGLLSRLGVDLSTTGTAVLTLVVLAVTLVVLRAVVRRDGGTGLPVVCAATGALVLAAPTELYAYVVAVPAVLLGLAVLTGAGDRRRAAPGLLLLVPFLHATTAVRAVGLPELTVLNTTAIALGAVVLPLLVRPGGQPAGGRALSWSRGVAARDAPAD</sequence>
<evidence type="ECO:0000313" key="10">
    <source>
        <dbReference type="Proteomes" id="UP000199088"/>
    </source>
</evidence>
<name>A0A1H0J2X3_9ACTN</name>
<dbReference type="Proteomes" id="UP000199088">
    <property type="component" value="Unassembled WGS sequence"/>
</dbReference>
<feature type="transmembrane region" description="Helical" evidence="8">
    <location>
        <begin position="375"/>
        <end position="393"/>
    </location>
</feature>
<keyword evidence="5 8" id="KW-1133">Transmembrane helix</keyword>
<dbReference type="RefSeq" id="WP_091243650.1">
    <property type="nucleotide sequence ID" value="NZ_FNIR01000005.1"/>
</dbReference>
<gene>
    <name evidence="9" type="ORF">SAMN05660199_01850</name>
</gene>
<feature type="transmembrane region" description="Helical" evidence="8">
    <location>
        <begin position="108"/>
        <end position="140"/>
    </location>
</feature>
<evidence type="ECO:0000256" key="3">
    <source>
        <dbReference type="ARBA" id="ARBA00022679"/>
    </source>
</evidence>
<dbReference type="GO" id="GO:0005886">
    <property type="term" value="C:plasma membrane"/>
    <property type="evidence" value="ECO:0007669"/>
    <property type="project" value="UniProtKB-SubCell"/>
</dbReference>
<reference evidence="10" key="1">
    <citation type="submission" date="2016-10" db="EMBL/GenBank/DDBJ databases">
        <authorList>
            <person name="Varghese N."/>
            <person name="Submissions S."/>
        </authorList>
    </citation>
    <scope>NUCLEOTIDE SEQUENCE [LARGE SCALE GENOMIC DNA]</scope>
    <source>
        <strain evidence="10">DSM 45843</strain>
    </source>
</reference>
<evidence type="ECO:0000256" key="4">
    <source>
        <dbReference type="ARBA" id="ARBA00022692"/>
    </source>
</evidence>
<dbReference type="InterPro" id="IPR018584">
    <property type="entry name" value="GT87"/>
</dbReference>
<proteinExistence type="inferred from homology"/>
<dbReference type="STRING" id="1052260.SAMN05660199_01850"/>
<keyword evidence="10" id="KW-1185">Reference proteome</keyword>
<dbReference type="EMBL" id="FNIR01000005">
    <property type="protein sequence ID" value="SDO38065.1"/>
    <property type="molecule type" value="Genomic_DNA"/>
</dbReference>
<evidence type="ECO:0000256" key="6">
    <source>
        <dbReference type="ARBA" id="ARBA00023136"/>
    </source>
</evidence>
<comment type="subcellular location">
    <subcellularLocation>
        <location evidence="1">Cell membrane</location>
        <topology evidence="1">Multi-pass membrane protein</topology>
    </subcellularLocation>
</comment>
<comment type="similarity">
    <text evidence="7">Belongs to the glycosyltransferase 87 family.</text>
</comment>
<evidence type="ECO:0000256" key="2">
    <source>
        <dbReference type="ARBA" id="ARBA00022475"/>
    </source>
</evidence>
<feature type="transmembrane region" description="Helical" evidence="8">
    <location>
        <begin position="234"/>
        <end position="257"/>
    </location>
</feature>
<dbReference type="AlphaFoldDB" id="A0A1H0J2X3"/>
<organism evidence="9 10">
    <name type="scientific">Klenkia soli</name>
    <dbReference type="NCBI Taxonomy" id="1052260"/>
    <lineage>
        <taxon>Bacteria</taxon>
        <taxon>Bacillati</taxon>
        <taxon>Actinomycetota</taxon>
        <taxon>Actinomycetes</taxon>
        <taxon>Geodermatophilales</taxon>
        <taxon>Geodermatophilaceae</taxon>
        <taxon>Klenkia</taxon>
    </lineage>
</organism>
<keyword evidence="4 8" id="KW-0812">Transmembrane</keyword>
<feature type="transmembrane region" description="Helical" evidence="8">
    <location>
        <begin position="296"/>
        <end position="316"/>
    </location>
</feature>
<evidence type="ECO:0000256" key="8">
    <source>
        <dbReference type="SAM" id="Phobius"/>
    </source>
</evidence>
<dbReference type="GO" id="GO:0016758">
    <property type="term" value="F:hexosyltransferase activity"/>
    <property type="evidence" value="ECO:0007669"/>
    <property type="project" value="InterPro"/>
</dbReference>
<keyword evidence="3" id="KW-0808">Transferase</keyword>
<evidence type="ECO:0000313" key="9">
    <source>
        <dbReference type="EMBL" id="SDO38065.1"/>
    </source>
</evidence>
<dbReference type="OrthoDB" id="4692574at2"/>